<dbReference type="InterPro" id="IPR029062">
    <property type="entry name" value="Class_I_gatase-like"/>
</dbReference>
<dbReference type="Pfam" id="PF00117">
    <property type="entry name" value="GATase"/>
    <property type="match status" value="1"/>
</dbReference>
<dbReference type="PANTHER" id="PTHR43418:SF4">
    <property type="entry name" value="MULTIFUNCTIONAL TRYPTOPHAN BIOSYNTHESIS PROTEIN"/>
    <property type="match status" value="1"/>
</dbReference>
<dbReference type="OrthoDB" id="9804328at2"/>
<dbReference type="PRINTS" id="PR00096">
    <property type="entry name" value="GATASE"/>
</dbReference>
<evidence type="ECO:0000313" key="3">
    <source>
        <dbReference type="EMBL" id="SKC80900.1"/>
    </source>
</evidence>
<evidence type="ECO:0000313" key="4">
    <source>
        <dbReference type="Proteomes" id="UP000190285"/>
    </source>
</evidence>
<dbReference type="EMBL" id="FUZT01000009">
    <property type="protein sequence ID" value="SKC80900.1"/>
    <property type="molecule type" value="Genomic_DNA"/>
</dbReference>
<dbReference type="RefSeq" id="WP_079493303.1">
    <property type="nucleotide sequence ID" value="NZ_FUZT01000009.1"/>
</dbReference>
<dbReference type="GO" id="GO:0004049">
    <property type="term" value="F:anthranilate synthase activity"/>
    <property type="evidence" value="ECO:0007669"/>
    <property type="project" value="TreeGrafter"/>
</dbReference>
<dbReference type="FunFam" id="3.40.50.880:FF:000003">
    <property type="entry name" value="Anthranilate synthase component II"/>
    <property type="match status" value="1"/>
</dbReference>
<keyword evidence="1" id="KW-0315">Glutamine amidotransferase</keyword>
<feature type="domain" description="Glutamine amidotransferase" evidence="2">
    <location>
        <begin position="3"/>
        <end position="185"/>
    </location>
</feature>
<organism evidence="3 4">
    <name type="scientific">Maledivibacter halophilus</name>
    <dbReference type="NCBI Taxonomy" id="36842"/>
    <lineage>
        <taxon>Bacteria</taxon>
        <taxon>Bacillati</taxon>
        <taxon>Bacillota</taxon>
        <taxon>Clostridia</taxon>
        <taxon>Peptostreptococcales</taxon>
        <taxon>Caminicellaceae</taxon>
        <taxon>Maledivibacter</taxon>
    </lineage>
</organism>
<proteinExistence type="predicted"/>
<dbReference type="Gene3D" id="3.40.50.880">
    <property type="match status" value="1"/>
</dbReference>
<dbReference type="PROSITE" id="PS51273">
    <property type="entry name" value="GATASE_TYPE_1"/>
    <property type="match status" value="1"/>
</dbReference>
<dbReference type="NCBIfam" id="TIGR00566">
    <property type="entry name" value="trpG_papA"/>
    <property type="match status" value="1"/>
</dbReference>
<protein>
    <submittedName>
        <fullName evidence="3">Anthranilate synthase, component II</fullName>
    </submittedName>
</protein>
<dbReference type="SUPFAM" id="SSF52317">
    <property type="entry name" value="Class I glutamine amidotransferase-like"/>
    <property type="match status" value="1"/>
</dbReference>
<dbReference type="PANTHER" id="PTHR43418">
    <property type="entry name" value="MULTIFUNCTIONAL TRYPTOPHAN BIOSYNTHESIS PROTEIN-RELATED"/>
    <property type="match status" value="1"/>
</dbReference>
<dbReference type="InterPro" id="IPR017926">
    <property type="entry name" value="GATASE"/>
</dbReference>
<dbReference type="GO" id="GO:0000162">
    <property type="term" value="P:L-tryptophan biosynthetic process"/>
    <property type="evidence" value="ECO:0007669"/>
    <property type="project" value="TreeGrafter"/>
</dbReference>
<dbReference type="InterPro" id="IPR006221">
    <property type="entry name" value="TrpG/PapA_dom"/>
</dbReference>
<name>A0A1T5LY29_9FIRM</name>
<gene>
    <name evidence="3" type="ORF">SAMN02194393_03500</name>
</gene>
<dbReference type="PRINTS" id="PR00099">
    <property type="entry name" value="CPSGATASE"/>
</dbReference>
<accession>A0A1T5LY29</accession>
<dbReference type="GO" id="GO:0005829">
    <property type="term" value="C:cytosol"/>
    <property type="evidence" value="ECO:0007669"/>
    <property type="project" value="TreeGrafter"/>
</dbReference>
<dbReference type="AlphaFoldDB" id="A0A1T5LY29"/>
<dbReference type="Proteomes" id="UP000190285">
    <property type="component" value="Unassembled WGS sequence"/>
</dbReference>
<dbReference type="STRING" id="36842.SAMN02194393_03500"/>
<evidence type="ECO:0000259" key="2">
    <source>
        <dbReference type="Pfam" id="PF00117"/>
    </source>
</evidence>
<sequence length="187" mass="21128">MIVIIDNYDSFTYNIYQYIGEINPDIKVFRNDRITISELEEMNISHIVISPGPGIPKNSGISKDVIKAFGSKIPILGICLGHQVMGEVYGCKIIKAKELVHGKTSMIFHDEMGIFSGIENPLKVTRYHSLIVDKNSDSNELYFTAKTNDGEIMALMHKRYPIFGLQFHPEAIATDHGKQIIRNFLNL</sequence>
<dbReference type="PRINTS" id="PR00097">
    <property type="entry name" value="ANTSNTHASEII"/>
</dbReference>
<reference evidence="4" key="1">
    <citation type="submission" date="2017-02" db="EMBL/GenBank/DDBJ databases">
        <authorList>
            <person name="Varghese N."/>
            <person name="Submissions S."/>
        </authorList>
    </citation>
    <scope>NUCLEOTIDE SEQUENCE [LARGE SCALE GENOMIC DNA]</scope>
    <source>
        <strain evidence="4">M1</strain>
    </source>
</reference>
<keyword evidence="4" id="KW-1185">Reference proteome</keyword>
<dbReference type="InterPro" id="IPR050472">
    <property type="entry name" value="Anth_synth/Amidotransfase"/>
</dbReference>
<evidence type="ECO:0000256" key="1">
    <source>
        <dbReference type="ARBA" id="ARBA00022962"/>
    </source>
</evidence>
<dbReference type="CDD" id="cd01743">
    <property type="entry name" value="GATase1_Anthranilate_Synthase"/>
    <property type="match status" value="1"/>
</dbReference>